<accession>A0A8T2KCV4</accession>
<evidence type="ECO:0000256" key="2">
    <source>
        <dbReference type="ARBA" id="ARBA00008420"/>
    </source>
</evidence>
<keyword evidence="6" id="KW-0418">Kinase</keyword>
<dbReference type="GO" id="GO:0005737">
    <property type="term" value="C:cytoplasm"/>
    <property type="evidence" value="ECO:0007669"/>
    <property type="project" value="TreeGrafter"/>
</dbReference>
<keyword evidence="7" id="KW-0067">ATP-binding</keyword>
<dbReference type="InterPro" id="IPR027417">
    <property type="entry name" value="P-loop_NTPase"/>
</dbReference>
<evidence type="ECO:0000256" key="3">
    <source>
        <dbReference type="ARBA" id="ARBA00012054"/>
    </source>
</evidence>
<comment type="pathway">
    <text evidence="1">Carbohydrate acid metabolism; D-gluconate degradation.</text>
</comment>
<dbReference type="GO" id="GO:0046316">
    <property type="term" value="F:gluconokinase activity"/>
    <property type="evidence" value="ECO:0007669"/>
    <property type="project" value="UniProtKB-EC"/>
</dbReference>
<dbReference type="Gene3D" id="3.40.50.300">
    <property type="entry name" value="P-loop containing nucleotide triphosphate hydrolases"/>
    <property type="match status" value="1"/>
</dbReference>
<evidence type="ECO:0000256" key="4">
    <source>
        <dbReference type="ARBA" id="ARBA00022679"/>
    </source>
</evidence>
<evidence type="ECO:0000256" key="6">
    <source>
        <dbReference type="ARBA" id="ARBA00022777"/>
    </source>
</evidence>
<dbReference type="GO" id="GO:0005524">
    <property type="term" value="F:ATP binding"/>
    <property type="evidence" value="ECO:0007669"/>
    <property type="project" value="UniProtKB-KW"/>
</dbReference>
<reference evidence="10" key="1">
    <citation type="thesis" date="2020" institute="ProQuest LLC" country="789 East Eisenhower Parkway, Ann Arbor, MI, USA">
        <title>Comparative Genomics and Chromosome Evolution.</title>
        <authorList>
            <person name="Mudd A.B."/>
        </authorList>
    </citation>
    <scope>NUCLEOTIDE SEQUENCE</scope>
    <source>
        <strain evidence="10">Female2</strain>
        <tissue evidence="10">Blood</tissue>
    </source>
</reference>
<evidence type="ECO:0000256" key="7">
    <source>
        <dbReference type="ARBA" id="ARBA00022840"/>
    </source>
</evidence>
<dbReference type="GO" id="GO:0005975">
    <property type="term" value="P:carbohydrate metabolic process"/>
    <property type="evidence" value="ECO:0007669"/>
    <property type="project" value="InterPro"/>
</dbReference>
<keyword evidence="5" id="KW-0547">Nucleotide-binding</keyword>
<comment type="similarity">
    <text evidence="2">Belongs to the gluconokinase GntK/GntV family.</text>
</comment>
<evidence type="ECO:0000256" key="5">
    <source>
        <dbReference type="ARBA" id="ARBA00022741"/>
    </source>
</evidence>
<dbReference type="EMBL" id="JAACNH010000001">
    <property type="protein sequence ID" value="KAG8455285.1"/>
    <property type="molecule type" value="Genomic_DNA"/>
</dbReference>
<dbReference type="AlphaFoldDB" id="A0A8T2KCV4"/>
<dbReference type="PANTHER" id="PTHR43442">
    <property type="entry name" value="GLUCONOKINASE-RELATED"/>
    <property type="match status" value="1"/>
</dbReference>
<evidence type="ECO:0000256" key="8">
    <source>
        <dbReference type="ARBA" id="ARBA00029835"/>
    </source>
</evidence>
<evidence type="ECO:0000313" key="10">
    <source>
        <dbReference type="EMBL" id="KAG8455285.1"/>
    </source>
</evidence>
<evidence type="ECO:0000313" key="11">
    <source>
        <dbReference type="Proteomes" id="UP000812440"/>
    </source>
</evidence>
<dbReference type="InterPro" id="IPR006001">
    <property type="entry name" value="Therm_gnt_kin"/>
</dbReference>
<name>A0A8T2KCV4_9PIPI</name>
<evidence type="ECO:0000256" key="9">
    <source>
        <dbReference type="ARBA" id="ARBA00048090"/>
    </source>
</evidence>
<organism evidence="10 11">
    <name type="scientific">Hymenochirus boettgeri</name>
    <name type="common">Congo dwarf clawed frog</name>
    <dbReference type="NCBI Taxonomy" id="247094"/>
    <lineage>
        <taxon>Eukaryota</taxon>
        <taxon>Metazoa</taxon>
        <taxon>Chordata</taxon>
        <taxon>Craniata</taxon>
        <taxon>Vertebrata</taxon>
        <taxon>Euteleostomi</taxon>
        <taxon>Amphibia</taxon>
        <taxon>Batrachia</taxon>
        <taxon>Anura</taxon>
        <taxon>Pipoidea</taxon>
        <taxon>Pipidae</taxon>
        <taxon>Pipinae</taxon>
        <taxon>Hymenochirus</taxon>
    </lineage>
</organism>
<keyword evidence="11" id="KW-1185">Reference proteome</keyword>
<dbReference type="Proteomes" id="UP000812440">
    <property type="component" value="Chromosome 1"/>
</dbReference>
<dbReference type="PANTHER" id="PTHR43442:SF3">
    <property type="entry name" value="GLUCONOKINASE-RELATED"/>
    <property type="match status" value="1"/>
</dbReference>
<dbReference type="EC" id="2.7.1.12" evidence="3"/>
<comment type="caution">
    <text evidence="10">The sequence shown here is derived from an EMBL/GenBank/DDBJ whole genome shotgun (WGS) entry which is preliminary data.</text>
</comment>
<keyword evidence="4" id="KW-0808">Transferase</keyword>
<gene>
    <name evidence="10" type="ORF">GDO86_001473</name>
</gene>
<proteinExistence type="inferred from homology"/>
<evidence type="ECO:0000256" key="1">
    <source>
        <dbReference type="ARBA" id="ARBA00004875"/>
    </source>
</evidence>
<sequence>MVRLGVSYCDLRIVDFQLEYNLLSSPLLGWKFYDADDYHPLENKLKMSQGIPLNDQTAKRKGHFMPITLLVPNRHIRASSSTRVFYYIDVDRDILEILLQIQEELGKMIKLENSCL</sequence>
<protein>
    <recommendedName>
        <fullName evidence="3">gluconokinase</fullName>
        <ecNumber evidence="3">2.7.1.12</ecNumber>
    </recommendedName>
    <alternativeName>
        <fullName evidence="8">Gluconate kinase</fullName>
    </alternativeName>
</protein>
<comment type="catalytic activity">
    <reaction evidence="9">
        <text>D-gluconate + ATP = 6-phospho-D-gluconate + ADP + H(+)</text>
        <dbReference type="Rhea" id="RHEA:19433"/>
        <dbReference type="ChEBI" id="CHEBI:15378"/>
        <dbReference type="ChEBI" id="CHEBI:18391"/>
        <dbReference type="ChEBI" id="CHEBI:30616"/>
        <dbReference type="ChEBI" id="CHEBI:58759"/>
        <dbReference type="ChEBI" id="CHEBI:456216"/>
        <dbReference type="EC" id="2.7.1.12"/>
    </reaction>
</comment>